<dbReference type="EMBL" id="FO681348">
    <property type="protein sequence ID" value="CCV66548.1"/>
    <property type="molecule type" value="Genomic_DNA"/>
</dbReference>
<evidence type="ECO:0000313" key="3">
    <source>
        <dbReference type="EMBL" id="CCV66548.1"/>
    </source>
</evidence>
<feature type="domain" description="Alpha/beta hydrolase fold-5" evidence="2">
    <location>
        <begin position="69"/>
        <end position="225"/>
    </location>
</feature>
<dbReference type="STRING" id="61635.BN85315270"/>
<dbReference type="Gene3D" id="3.40.50.1820">
    <property type="entry name" value="alpha/beta hydrolase"/>
    <property type="match status" value="1"/>
</dbReference>
<sequence length="238" mass="26740">MKKVIKYILILTLTLFLVVVLGLFIYTSNSYDAQKSMNEEIELYDLSLLTVKEDFDQISYYVDDPIKNIVFIPGGKVNPESYRYLAVKLALSGYDVTIVKPLFNLAILTPNYSKRFLSNEKENVVIGHSLGGTVASLVATNHKNINEIVFLASYPIRDVSSQQVLMITAEFDLVLDKTKVEESKNYLGQSVQFYEIVGGNHAQFGWYGNQKKDGDASISTKTQQDLVVKAILDFIGNQ</sequence>
<dbReference type="Proteomes" id="UP000032737">
    <property type="component" value="Chromosome"/>
</dbReference>
<evidence type="ECO:0000313" key="4">
    <source>
        <dbReference type="Proteomes" id="UP000032737"/>
    </source>
</evidence>
<proteinExistence type="predicted"/>
<accession>U4KSD3</accession>
<evidence type="ECO:0000259" key="2">
    <source>
        <dbReference type="Pfam" id="PF12695"/>
    </source>
</evidence>
<dbReference type="HOGENOM" id="CLU_077889_0_0_14"/>
<dbReference type="InterPro" id="IPR029058">
    <property type="entry name" value="AB_hydrolase_fold"/>
</dbReference>
<evidence type="ECO:0000256" key="1">
    <source>
        <dbReference type="SAM" id="Phobius"/>
    </source>
</evidence>
<dbReference type="InterPro" id="IPR029059">
    <property type="entry name" value="AB_hydrolase_5"/>
</dbReference>
<dbReference type="SUPFAM" id="SSF53474">
    <property type="entry name" value="alpha/beta-Hydrolases"/>
    <property type="match status" value="1"/>
</dbReference>
<keyword evidence="4" id="KW-1185">Reference proteome</keyword>
<keyword evidence="1" id="KW-1133">Transmembrane helix</keyword>
<keyword evidence="1" id="KW-0472">Membrane</keyword>
<protein>
    <recommendedName>
        <fullName evidence="2">Alpha/beta hydrolase fold-5 domain-containing protein</fullName>
    </recommendedName>
</protein>
<keyword evidence="1" id="KW-0812">Transmembrane</keyword>
<dbReference type="OrthoDB" id="9780932at2"/>
<dbReference type="Pfam" id="PF12695">
    <property type="entry name" value="Abhydrolase_5"/>
    <property type="match status" value="1"/>
</dbReference>
<feature type="transmembrane region" description="Helical" evidence="1">
    <location>
        <begin position="7"/>
        <end position="26"/>
    </location>
</feature>
<dbReference type="RefSeq" id="WP_030005403.1">
    <property type="nucleotide sequence ID" value="NC_022549.1"/>
</dbReference>
<gene>
    <name evidence="3" type="ORF">BN85315270</name>
</gene>
<dbReference type="AlphaFoldDB" id="U4KSD3"/>
<name>U4KSD3_9MOLU</name>
<organism evidence="3 4">
    <name type="scientific">Acholeplasma brassicae</name>
    <dbReference type="NCBI Taxonomy" id="61635"/>
    <lineage>
        <taxon>Bacteria</taxon>
        <taxon>Bacillati</taxon>
        <taxon>Mycoplasmatota</taxon>
        <taxon>Mollicutes</taxon>
        <taxon>Acholeplasmatales</taxon>
        <taxon>Acholeplasmataceae</taxon>
        <taxon>Acholeplasma</taxon>
    </lineage>
</organism>
<dbReference type="KEGG" id="abra:BN85315270"/>
<reference evidence="3 4" key="1">
    <citation type="journal article" date="2013" name="J. Mol. Microbiol. Biotechnol.">
        <title>Analysis of the Complete Genomes of Acholeplasma brassicae , A. palmae and A. laidlawii and Their Comparison to the Obligate Parasites from ' Candidatus Phytoplasma'.</title>
        <authorList>
            <person name="Kube M."/>
            <person name="Siewert C."/>
            <person name="Migdoll A.M."/>
            <person name="Duduk B."/>
            <person name="Holz S."/>
            <person name="Rabus R."/>
            <person name="Seemuller E."/>
            <person name="Mitrovic J."/>
            <person name="Muller I."/>
            <person name="Buttner C."/>
            <person name="Reinhardt R."/>
        </authorList>
    </citation>
    <scope>NUCLEOTIDE SEQUENCE [LARGE SCALE GENOMIC DNA]</scope>
    <source>
        <strain evidence="4">0502</strain>
    </source>
</reference>
<dbReference type="GO" id="GO:0016787">
    <property type="term" value="F:hydrolase activity"/>
    <property type="evidence" value="ECO:0007669"/>
    <property type="project" value="InterPro"/>
</dbReference>